<comment type="caution">
    <text evidence="1">The sequence shown here is derived from an EMBL/GenBank/DDBJ whole genome shotgun (WGS) entry which is preliminary data.</text>
</comment>
<dbReference type="EMBL" id="JFBU01000001">
    <property type="protein sequence ID" value="EXG83305.1"/>
    <property type="molecule type" value="Genomic_DNA"/>
</dbReference>
<dbReference type="HOGENOM" id="CLU_129249_0_0_9"/>
<dbReference type="PANTHER" id="PTHR48100">
    <property type="entry name" value="BROAD-SPECIFICITY PHOSPHATASE YOR283W-RELATED"/>
    <property type="match status" value="1"/>
</dbReference>
<protein>
    <submittedName>
        <fullName evidence="1">Fructose-2,6-bisphosphatase</fullName>
    </submittedName>
</protein>
<sequence>MAIFYLIRHGEPDWHTYKPLNLKGNGRDLVPLTPHGRSQILETAEDPRLGRAELILSSPYTRAMQTAAILSRRLDLDIAVEYDLREWQPDLTFEYNTEERMRELRDDYNRCGGTHPTGERKLWESRDSLLRRIEGVLDRYRKYSNVIVAGHGTIFGTLVGRADIAQGEIVEYEVREG</sequence>
<dbReference type="RefSeq" id="WP_037282682.1">
    <property type="nucleotide sequence ID" value="NZ_KK073875.1"/>
</dbReference>
<organism evidence="1 2">
    <name type="scientific">Saccharibacillus sacchari DSM 19268</name>
    <dbReference type="NCBI Taxonomy" id="915437"/>
    <lineage>
        <taxon>Bacteria</taxon>
        <taxon>Bacillati</taxon>
        <taxon>Bacillota</taxon>
        <taxon>Bacilli</taxon>
        <taxon>Bacillales</taxon>
        <taxon>Paenibacillaceae</taxon>
        <taxon>Saccharibacillus</taxon>
    </lineage>
</organism>
<dbReference type="OrthoDB" id="9782128at2"/>
<name>A0A010YT14_9BACL</name>
<dbReference type="Pfam" id="PF00300">
    <property type="entry name" value="His_Phos_1"/>
    <property type="match status" value="1"/>
</dbReference>
<keyword evidence="2" id="KW-1185">Reference proteome</keyword>
<dbReference type="CDD" id="cd07067">
    <property type="entry name" value="HP_PGM_like"/>
    <property type="match status" value="1"/>
</dbReference>
<dbReference type="Gene3D" id="3.40.50.1240">
    <property type="entry name" value="Phosphoglycerate mutase-like"/>
    <property type="match status" value="1"/>
</dbReference>
<dbReference type="PATRIC" id="fig|915437.3.peg.287"/>
<dbReference type="InterPro" id="IPR013078">
    <property type="entry name" value="His_Pase_superF_clade-1"/>
</dbReference>
<gene>
    <name evidence="1" type="ORF">SacsacDRAFT_0270</name>
</gene>
<reference evidence="1 2" key="1">
    <citation type="submission" date="2013-07" db="EMBL/GenBank/DDBJ databases">
        <authorList>
            <consortium name="DOE Joint Genome Institute"/>
            <person name="Anderson I."/>
            <person name="Huntemann M."/>
            <person name="Han J."/>
            <person name="Chen A."/>
            <person name="Kyrpides N."/>
            <person name="Mavromatis K."/>
            <person name="Markowitz V."/>
            <person name="Palaniappan K."/>
            <person name="Ivanova N."/>
            <person name="Schaumberg A."/>
            <person name="Pati A."/>
            <person name="Liolios K."/>
            <person name="Nordberg H.P."/>
            <person name="Cantor M.N."/>
            <person name="Hua S.X."/>
            <person name="Woyke T."/>
        </authorList>
    </citation>
    <scope>NUCLEOTIDE SEQUENCE [LARGE SCALE GENOMIC DNA]</scope>
    <source>
        <strain evidence="1 2">DSM 19268</strain>
    </source>
</reference>
<evidence type="ECO:0000313" key="2">
    <source>
        <dbReference type="Proteomes" id="UP000053380"/>
    </source>
</evidence>
<accession>A0A010YT14</accession>
<dbReference type="InterPro" id="IPR029033">
    <property type="entry name" value="His_PPase_superfam"/>
</dbReference>
<dbReference type="InterPro" id="IPR050275">
    <property type="entry name" value="PGM_Phosphatase"/>
</dbReference>
<evidence type="ECO:0000313" key="1">
    <source>
        <dbReference type="EMBL" id="EXG83305.1"/>
    </source>
</evidence>
<dbReference type="SUPFAM" id="SSF53254">
    <property type="entry name" value="Phosphoglycerate mutase-like"/>
    <property type="match status" value="1"/>
</dbReference>
<proteinExistence type="predicted"/>
<dbReference type="SMART" id="SM00855">
    <property type="entry name" value="PGAM"/>
    <property type="match status" value="1"/>
</dbReference>
<dbReference type="Proteomes" id="UP000053380">
    <property type="component" value="Unassembled WGS sequence"/>
</dbReference>
<dbReference type="AlphaFoldDB" id="A0A010YT14"/>
<dbReference type="GO" id="GO:0016791">
    <property type="term" value="F:phosphatase activity"/>
    <property type="evidence" value="ECO:0007669"/>
    <property type="project" value="TreeGrafter"/>
</dbReference>